<evidence type="ECO:0000313" key="2">
    <source>
        <dbReference type="Proteomes" id="UP000646548"/>
    </source>
</evidence>
<gene>
    <name evidence="1" type="ORF">FQA47_011980</name>
</gene>
<sequence>MRGRLCNSSSPASWLWGGVTPAPQSSCPLACLLMGPKEGGVGTPRLGSLFISTPQRARIQVGATAVRSDGALKL</sequence>
<reference evidence="1" key="1">
    <citation type="journal article" name="BMC Genomics">
        <title>Long-read sequencing and de novo genome assembly of marine medaka (Oryzias melastigma).</title>
        <authorList>
            <person name="Liang P."/>
            <person name="Saqib H.S.A."/>
            <person name="Ni X."/>
            <person name="Shen Y."/>
        </authorList>
    </citation>
    <scope>NUCLEOTIDE SEQUENCE</scope>
    <source>
        <strain evidence="1">Bigg-433</strain>
    </source>
</reference>
<protein>
    <submittedName>
        <fullName evidence="1">Uncharacterized protein</fullName>
    </submittedName>
</protein>
<evidence type="ECO:0000313" key="1">
    <source>
        <dbReference type="EMBL" id="KAF6730075.1"/>
    </source>
</evidence>
<name>A0A834CI92_ORYME</name>
<dbReference type="EMBL" id="WKFB01000245">
    <property type="protein sequence ID" value="KAF6730075.1"/>
    <property type="molecule type" value="Genomic_DNA"/>
</dbReference>
<dbReference type="AlphaFoldDB" id="A0A834CI92"/>
<dbReference type="Proteomes" id="UP000646548">
    <property type="component" value="Unassembled WGS sequence"/>
</dbReference>
<organism evidence="1 2">
    <name type="scientific">Oryzias melastigma</name>
    <name type="common">Marine medaka</name>
    <dbReference type="NCBI Taxonomy" id="30732"/>
    <lineage>
        <taxon>Eukaryota</taxon>
        <taxon>Metazoa</taxon>
        <taxon>Chordata</taxon>
        <taxon>Craniata</taxon>
        <taxon>Vertebrata</taxon>
        <taxon>Euteleostomi</taxon>
        <taxon>Actinopterygii</taxon>
        <taxon>Neopterygii</taxon>
        <taxon>Teleostei</taxon>
        <taxon>Neoteleostei</taxon>
        <taxon>Acanthomorphata</taxon>
        <taxon>Ovalentaria</taxon>
        <taxon>Atherinomorphae</taxon>
        <taxon>Beloniformes</taxon>
        <taxon>Adrianichthyidae</taxon>
        <taxon>Oryziinae</taxon>
        <taxon>Oryzias</taxon>
    </lineage>
</organism>
<accession>A0A834CI92</accession>
<proteinExistence type="predicted"/>
<comment type="caution">
    <text evidence="1">The sequence shown here is derived from an EMBL/GenBank/DDBJ whole genome shotgun (WGS) entry which is preliminary data.</text>
</comment>